<dbReference type="InterPro" id="IPR048356">
    <property type="entry name" value="MS_N"/>
</dbReference>
<evidence type="ECO:0000259" key="11">
    <source>
        <dbReference type="Pfam" id="PF20659"/>
    </source>
</evidence>
<dbReference type="GO" id="GO:0006099">
    <property type="term" value="P:tricarboxylic acid cycle"/>
    <property type="evidence" value="ECO:0007669"/>
    <property type="project" value="UniProtKB-KW"/>
</dbReference>
<dbReference type="Gene3D" id="1.20.1220.12">
    <property type="entry name" value="Malate synthase, domain III"/>
    <property type="match status" value="1"/>
</dbReference>
<evidence type="ECO:0000256" key="2">
    <source>
        <dbReference type="ARBA" id="ARBA00012636"/>
    </source>
</evidence>
<keyword evidence="13" id="KW-1185">Reference proteome</keyword>
<dbReference type="InterPro" id="IPR019830">
    <property type="entry name" value="Malate_synthase_CS"/>
</dbReference>
<dbReference type="KEGG" id="srhi:H9L12_11845"/>
<accession>A0A7G9SAM6</accession>
<evidence type="ECO:0000256" key="5">
    <source>
        <dbReference type="ARBA" id="ARBA00022679"/>
    </source>
</evidence>
<dbReference type="PIRSF" id="PIRSF001363">
    <property type="entry name" value="Malate_synth"/>
    <property type="match status" value="1"/>
</dbReference>
<dbReference type="FunFam" id="3.20.20.360:FF:000001">
    <property type="entry name" value="Malate synthase"/>
    <property type="match status" value="1"/>
</dbReference>
<dbReference type="RefSeq" id="WP_187541900.1">
    <property type="nucleotide sequence ID" value="NZ_CP060717.1"/>
</dbReference>
<evidence type="ECO:0000313" key="13">
    <source>
        <dbReference type="Proteomes" id="UP000515955"/>
    </source>
</evidence>
<dbReference type="EC" id="2.3.3.9" evidence="2 8"/>
<evidence type="ECO:0000256" key="8">
    <source>
        <dbReference type="RuleBase" id="RU000555"/>
    </source>
</evidence>
<dbReference type="InterPro" id="IPR001465">
    <property type="entry name" value="Malate_synthase_TIM"/>
</dbReference>
<feature type="active site" description="Proton donor" evidence="7">
    <location>
        <position position="444"/>
    </location>
</feature>
<dbReference type="Pfam" id="PF20659">
    <property type="entry name" value="MS_C"/>
    <property type="match status" value="1"/>
</dbReference>
<dbReference type="InterPro" id="IPR044856">
    <property type="entry name" value="Malate_synth_C_sf"/>
</dbReference>
<reference evidence="12 13" key="1">
    <citation type="submission" date="2020-08" db="EMBL/GenBank/DDBJ databases">
        <title>Genome sequence of Sphingomonas rhizophila KACC 19189T.</title>
        <authorList>
            <person name="Hyun D.-W."/>
            <person name="Bae J.-W."/>
        </authorList>
    </citation>
    <scope>NUCLEOTIDE SEQUENCE [LARGE SCALE GENOMIC DNA]</scope>
    <source>
        <strain evidence="12 13">KACC 19189</strain>
    </source>
</reference>
<dbReference type="Pfam" id="PF20656">
    <property type="entry name" value="MS_N"/>
    <property type="match status" value="1"/>
</dbReference>
<feature type="domain" description="Malate synthase C-terminal" evidence="11">
    <location>
        <begin position="410"/>
        <end position="520"/>
    </location>
</feature>
<dbReference type="InterPro" id="IPR046363">
    <property type="entry name" value="MS_N_TIM-barrel_dom"/>
</dbReference>
<dbReference type="SUPFAM" id="SSF51645">
    <property type="entry name" value="Malate synthase G"/>
    <property type="match status" value="1"/>
</dbReference>
<keyword evidence="12" id="KW-0012">Acyltransferase</keyword>
<evidence type="ECO:0000313" key="12">
    <source>
        <dbReference type="EMBL" id="QNN64901.1"/>
    </source>
</evidence>
<dbReference type="Pfam" id="PF01274">
    <property type="entry name" value="MS_TIM-barrel"/>
    <property type="match status" value="1"/>
</dbReference>
<feature type="domain" description="Malate synthase TIM barrel" evidence="9">
    <location>
        <begin position="162"/>
        <end position="394"/>
    </location>
</feature>
<protein>
    <recommendedName>
        <fullName evidence="2 8">Malate synthase</fullName>
        <ecNumber evidence="2 8">2.3.3.9</ecNumber>
    </recommendedName>
</protein>
<dbReference type="Proteomes" id="UP000515955">
    <property type="component" value="Chromosome"/>
</dbReference>
<evidence type="ECO:0000256" key="6">
    <source>
        <dbReference type="ARBA" id="ARBA00047918"/>
    </source>
</evidence>
<evidence type="ECO:0000259" key="9">
    <source>
        <dbReference type="Pfam" id="PF01274"/>
    </source>
</evidence>
<keyword evidence="4 8" id="KW-0816">Tricarboxylic acid cycle</keyword>
<evidence type="ECO:0000256" key="1">
    <source>
        <dbReference type="ARBA" id="ARBA00006394"/>
    </source>
</evidence>
<dbReference type="PANTHER" id="PTHR42902:SF1">
    <property type="entry name" value="MALATE SYNTHASE 1-RELATED"/>
    <property type="match status" value="1"/>
</dbReference>
<comment type="catalytic activity">
    <reaction evidence="6 8">
        <text>glyoxylate + acetyl-CoA + H2O = (S)-malate + CoA + H(+)</text>
        <dbReference type="Rhea" id="RHEA:18181"/>
        <dbReference type="ChEBI" id="CHEBI:15377"/>
        <dbReference type="ChEBI" id="CHEBI:15378"/>
        <dbReference type="ChEBI" id="CHEBI:15589"/>
        <dbReference type="ChEBI" id="CHEBI:36655"/>
        <dbReference type="ChEBI" id="CHEBI:57287"/>
        <dbReference type="ChEBI" id="CHEBI:57288"/>
        <dbReference type="EC" id="2.3.3.9"/>
    </reaction>
</comment>
<keyword evidence="3 8" id="KW-0329">Glyoxylate bypass</keyword>
<dbReference type="GO" id="GO:0005737">
    <property type="term" value="C:cytoplasm"/>
    <property type="evidence" value="ECO:0007669"/>
    <property type="project" value="TreeGrafter"/>
</dbReference>
<name>A0A7G9SAM6_9SPHN</name>
<evidence type="ECO:0000259" key="10">
    <source>
        <dbReference type="Pfam" id="PF20656"/>
    </source>
</evidence>
<dbReference type="FunFam" id="1.20.1220.12:FF:000001">
    <property type="entry name" value="Malate synthase"/>
    <property type="match status" value="1"/>
</dbReference>
<dbReference type="InterPro" id="IPR048355">
    <property type="entry name" value="MS_C"/>
</dbReference>
<keyword evidence="5 8" id="KW-0808">Transferase</keyword>
<dbReference type="UniPathway" id="UPA00703">
    <property type="reaction ID" value="UER00720"/>
</dbReference>
<dbReference type="PANTHER" id="PTHR42902">
    <property type="entry name" value="MALATE SYNTHASE"/>
    <property type="match status" value="1"/>
</dbReference>
<dbReference type="Gene3D" id="3.20.20.360">
    <property type="entry name" value="Malate synthase, domain 3"/>
    <property type="match status" value="1"/>
</dbReference>
<feature type="domain" description="Malate synthase N-terminal" evidence="10">
    <location>
        <begin position="19"/>
        <end position="69"/>
    </location>
</feature>
<dbReference type="AlphaFoldDB" id="A0A7G9SAM6"/>
<proteinExistence type="inferred from homology"/>
<dbReference type="PROSITE" id="PS00510">
    <property type="entry name" value="MALATE_SYNTHASE"/>
    <property type="match status" value="1"/>
</dbReference>
<dbReference type="EMBL" id="CP060717">
    <property type="protein sequence ID" value="QNN64901.1"/>
    <property type="molecule type" value="Genomic_DNA"/>
</dbReference>
<organism evidence="12 13">
    <name type="scientific">Sphingomonas rhizophila</name>
    <dbReference type="NCBI Taxonomy" id="2071607"/>
    <lineage>
        <taxon>Bacteria</taxon>
        <taxon>Pseudomonadati</taxon>
        <taxon>Pseudomonadota</taxon>
        <taxon>Alphaproteobacteria</taxon>
        <taxon>Sphingomonadales</taxon>
        <taxon>Sphingomonadaceae</taxon>
        <taxon>Sphingomonas</taxon>
    </lineage>
</organism>
<dbReference type="NCBIfam" id="TIGR01344">
    <property type="entry name" value="malate_syn_A"/>
    <property type="match status" value="1"/>
</dbReference>
<dbReference type="InterPro" id="IPR006252">
    <property type="entry name" value="Malate_synthA"/>
</dbReference>
<feature type="active site" description="Proton acceptor" evidence="7">
    <location>
        <position position="166"/>
    </location>
</feature>
<comment type="similarity">
    <text evidence="1 8">Belongs to the malate synthase family.</text>
</comment>
<sequence>MSDALDRPRTEVAPSGIARANEVLTPAALDLVADLHRHFDVRRRALLDDRDKRQARYAAGHRPDFREDTRAIREGGWRIGPIPDDLTDRRVEITGPTNAKMVINALNSGARVFMADFEDATAPRWDELLQGQVNLKDRWTGRLAFTDPDTGKDYRLNGTPAVLIVRPRGLHLPEAHVSVDGEAVAGAFFDAAIYCCHSAHAALANGSGPYFYLPKLESMEEAALWSDVLGFIEERLRLRHGTIKVTVLIETLPAAFEMDEILHALKDHIVGLNCGRWDYIFSAIKRIGDSPDWLTPDRSAMTMDKAFLAAYSIRLVATCHRRGAFAMGGMAAFIPVKGDEAANAAAFAKVRADKDREVRNGHDGTWVAHPALVPVAMEAFGGLSGPNQLDVMPETLPDREAMLELHDGPRTESGVRENIRVAAQYIAAWLGGRGAVPLYNLMEDAATAEICRAQLWQWLKYEAPICDGRHLTRDLFEHWFQEEIQALGDLPHLAEASKLLYQLVTWKRFEEFLTLPGYRLLH</sequence>
<evidence type="ECO:0000256" key="3">
    <source>
        <dbReference type="ARBA" id="ARBA00022435"/>
    </source>
</evidence>
<dbReference type="GO" id="GO:0006097">
    <property type="term" value="P:glyoxylate cycle"/>
    <property type="evidence" value="ECO:0007669"/>
    <property type="project" value="UniProtKB-UniPathway"/>
</dbReference>
<comment type="pathway">
    <text evidence="8">Carbohydrate metabolism; glyoxylate cycle; (S)-malate from isocitrate: step 2/2.</text>
</comment>
<evidence type="ECO:0000256" key="4">
    <source>
        <dbReference type="ARBA" id="ARBA00022532"/>
    </source>
</evidence>
<evidence type="ECO:0000256" key="7">
    <source>
        <dbReference type="PIRSR" id="PIRSR001363-1"/>
    </source>
</evidence>
<dbReference type="CDD" id="cd00727">
    <property type="entry name" value="malate_synt_A"/>
    <property type="match status" value="1"/>
</dbReference>
<dbReference type="GO" id="GO:0004474">
    <property type="term" value="F:malate synthase activity"/>
    <property type="evidence" value="ECO:0007669"/>
    <property type="project" value="UniProtKB-EC"/>
</dbReference>
<gene>
    <name evidence="12" type="primary">aceB</name>
    <name evidence="12" type="ORF">H9L12_11845</name>
</gene>
<dbReference type="InterPro" id="IPR011076">
    <property type="entry name" value="Malate_synth_sf"/>
</dbReference>